<feature type="chain" id="PRO_5042924265" description="COBRA C-terminal domain-containing protein" evidence="9">
    <location>
        <begin position="30"/>
        <end position="672"/>
    </location>
</feature>
<keyword evidence="12" id="KW-1185">Reference proteome</keyword>
<feature type="domain" description="COBRA C-terminal" evidence="10">
    <location>
        <begin position="429"/>
        <end position="639"/>
    </location>
</feature>
<organism evidence="11 12">
    <name type="scientific">Trapa natans</name>
    <name type="common">Water chestnut</name>
    <dbReference type="NCBI Taxonomy" id="22666"/>
    <lineage>
        <taxon>Eukaryota</taxon>
        <taxon>Viridiplantae</taxon>
        <taxon>Streptophyta</taxon>
        <taxon>Embryophyta</taxon>
        <taxon>Tracheophyta</taxon>
        <taxon>Spermatophyta</taxon>
        <taxon>Magnoliopsida</taxon>
        <taxon>eudicotyledons</taxon>
        <taxon>Gunneridae</taxon>
        <taxon>Pentapetalae</taxon>
        <taxon>rosids</taxon>
        <taxon>malvids</taxon>
        <taxon>Myrtales</taxon>
        <taxon>Lythraceae</taxon>
        <taxon>Trapa</taxon>
    </lineage>
</organism>
<comment type="subcellular location">
    <subcellularLocation>
        <location evidence="1">Cell membrane</location>
        <topology evidence="1">Lipid-anchor</topology>
        <topology evidence="1">GPI-anchor</topology>
    </subcellularLocation>
</comment>
<dbReference type="Proteomes" id="UP001346149">
    <property type="component" value="Unassembled WGS sequence"/>
</dbReference>
<keyword evidence="5 9" id="KW-0732">Signal</keyword>
<evidence type="ECO:0000256" key="6">
    <source>
        <dbReference type="ARBA" id="ARBA00023136"/>
    </source>
</evidence>
<dbReference type="GO" id="GO:0005886">
    <property type="term" value="C:plasma membrane"/>
    <property type="evidence" value="ECO:0007669"/>
    <property type="project" value="UniProtKB-SubCell"/>
</dbReference>
<feature type="signal peptide" evidence="9">
    <location>
        <begin position="1"/>
        <end position="29"/>
    </location>
</feature>
<evidence type="ECO:0000313" key="11">
    <source>
        <dbReference type="EMBL" id="KAK4797263.1"/>
    </source>
</evidence>
<gene>
    <name evidence="11" type="ORF">SAY86_029589</name>
</gene>
<name>A0AAN7LWM9_TRANT</name>
<dbReference type="Pfam" id="PF04833">
    <property type="entry name" value="COBRA"/>
    <property type="match status" value="1"/>
</dbReference>
<evidence type="ECO:0000256" key="4">
    <source>
        <dbReference type="ARBA" id="ARBA00022622"/>
    </source>
</evidence>
<dbReference type="PANTHER" id="PTHR31052">
    <property type="entry name" value="COBRA-LIKE PROTEIN 7"/>
    <property type="match status" value="1"/>
</dbReference>
<keyword evidence="4" id="KW-0336">GPI-anchor</keyword>
<dbReference type="AlphaFoldDB" id="A0AAN7LWM9"/>
<evidence type="ECO:0000259" key="10">
    <source>
        <dbReference type="Pfam" id="PF25079"/>
    </source>
</evidence>
<dbReference type="EMBL" id="JAXQNO010000006">
    <property type="protein sequence ID" value="KAK4797263.1"/>
    <property type="molecule type" value="Genomic_DNA"/>
</dbReference>
<evidence type="ECO:0000256" key="5">
    <source>
        <dbReference type="ARBA" id="ARBA00022729"/>
    </source>
</evidence>
<evidence type="ECO:0000256" key="9">
    <source>
        <dbReference type="SAM" id="SignalP"/>
    </source>
</evidence>
<reference evidence="11 12" key="1">
    <citation type="journal article" date="2023" name="Hortic Res">
        <title>Pangenome of water caltrop reveals structural variations and asymmetric subgenome divergence after allopolyploidization.</title>
        <authorList>
            <person name="Zhang X."/>
            <person name="Chen Y."/>
            <person name="Wang L."/>
            <person name="Yuan Y."/>
            <person name="Fang M."/>
            <person name="Shi L."/>
            <person name="Lu R."/>
            <person name="Comes H.P."/>
            <person name="Ma Y."/>
            <person name="Chen Y."/>
            <person name="Huang G."/>
            <person name="Zhou Y."/>
            <person name="Zheng Z."/>
            <person name="Qiu Y."/>
        </authorList>
    </citation>
    <scope>NUCLEOTIDE SEQUENCE [LARGE SCALE GENOMIC DNA]</scope>
    <source>
        <strain evidence="11">F231</strain>
    </source>
</reference>
<evidence type="ECO:0000256" key="2">
    <source>
        <dbReference type="ARBA" id="ARBA00005507"/>
    </source>
</evidence>
<keyword evidence="6" id="KW-0472">Membrane</keyword>
<dbReference type="InterPro" id="IPR056900">
    <property type="entry name" value="COB_C"/>
</dbReference>
<comment type="caution">
    <text evidence="11">The sequence shown here is derived from an EMBL/GenBank/DDBJ whole genome shotgun (WGS) entry which is preliminary data.</text>
</comment>
<keyword evidence="3" id="KW-1003">Cell membrane</keyword>
<evidence type="ECO:0000256" key="8">
    <source>
        <dbReference type="ARBA" id="ARBA00023288"/>
    </source>
</evidence>
<proteinExistence type="inferred from homology"/>
<protein>
    <recommendedName>
        <fullName evidence="10">COBRA C-terminal domain-containing protein</fullName>
    </recommendedName>
</protein>
<keyword evidence="7" id="KW-0325">Glycoprotein</keyword>
<accession>A0AAN7LWM9</accession>
<dbReference type="GO" id="GO:0010215">
    <property type="term" value="P:cellulose microfibril organization"/>
    <property type="evidence" value="ECO:0007669"/>
    <property type="project" value="InterPro"/>
</dbReference>
<evidence type="ECO:0000313" key="12">
    <source>
        <dbReference type="Proteomes" id="UP001346149"/>
    </source>
</evidence>
<dbReference type="InterPro" id="IPR006918">
    <property type="entry name" value="COBRA_pln"/>
</dbReference>
<dbReference type="GO" id="GO:0098552">
    <property type="term" value="C:side of membrane"/>
    <property type="evidence" value="ECO:0007669"/>
    <property type="project" value="UniProtKB-KW"/>
</dbReference>
<dbReference type="Pfam" id="PF25079">
    <property type="entry name" value="COB_C"/>
    <property type="match status" value="1"/>
</dbReference>
<sequence>MKAPLKWVFPARVVFTLVLLLLLCSAAFGQDYDDPFPPEPKEEKKKTLKAQDECNGIFISYTFIEREKEYPHLKNATAQSWAFKSQLSVLNTGTDELKAWQVLAKFQHGEVLVSTGGAVIIDGGDLPAKVSKNGTLFAGYPMSDLKTAIETAGDINQIQALVDIKGSVFGVKPPGIPMPKFIRLQNEGYECPKIMMRGSVMYSCCVKDKKHKKKPTKTKFLPRRYGDLSFTYDVIRAYEGNYQAQVTIENNHPLARLDHWNLTWEWMRGEFIHSMRGAYTHRHDYSECLYGPAGQYYKDFDFSQVMNCDRKPIIADLPADRVNDSQIGKIPFCCRNGTLLPPTMDPSKARSIFQMTVYKMPPDMNRTALSPPHRWKISGVLNPTYKCGAPIRVENTQFPDPSGLQAVSTAIASWQLTCNMTKPKPKEAKCCVSFSAYYNESAIPCNTCACGCGDVNTNKCRAEARPMLLPPEALLVPFDNRTIVAKAWAKIKHYPIPARLPCPDNCGVSINWHLNSDYRDGWTARMTIFNWGGTVFEDWSAAVQLKKAFPGFEAVYSFNGTRLTNPDNTIYLEGLKGLNYLMGETNGSKPSDPRVPGKQQSVISFKKKASWGIHPSHGDGFPTKVFFNGAECSLPPTIPTKASSANQAWVDSLLVFVISMATLVMLMDHFHW</sequence>
<keyword evidence="8" id="KW-0449">Lipoprotein</keyword>
<evidence type="ECO:0000256" key="7">
    <source>
        <dbReference type="ARBA" id="ARBA00023180"/>
    </source>
</evidence>
<evidence type="ECO:0000256" key="1">
    <source>
        <dbReference type="ARBA" id="ARBA00004609"/>
    </source>
</evidence>
<evidence type="ECO:0000256" key="3">
    <source>
        <dbReference type="ARBA" id="ARBA00022475"/>
    </source>
</evidence>
<comment type="similarity">
    <text evidence="2">Belongs to the COBRA family.</text>
</comment>
<dbReference type="PANTHER" id="PTHR31052:SF2">
    <property type="entry name" value="COBRA-LIKE PROTEIN 10"/>
    <property type="match status" value="1"/>
</dbReference>